<dbReference type="Proteomes" id="UP000226192">
    <property type="component" value="Unassembled WGS sequence"/>
</dbReference>
<comment type="caution">
    <text evidence="1">The sequence shown here is derived from an EMBL/GenBank/DDBJ whole genome shotgun (WGS) entry which is preliminary data.</text>
</comment>
<dbReference type="AlphaFoldDB" id="A0A2C5Y613"/>
<name>A0A2C5Y613_9HYPO</name>
<reference evidence="1 2" key="1">
    <citation type="submission" date="2017-06" db="EMBL/GenBank/DDBJ databases">
        <title>Ant-infecting Ophiocordyceps genomes reveal a high diversity of potential behavioral manipulation genes and a possible major role for enterotoxins.</title>
        <authorList>
            <person name="De Bekker C."/>
            <person name="Evans H.C."/>
            <person name="Brachmann A."/>
            <person name="Hughes D.P."/>
        </authorList>
    </citation>
    <scope>NUCLEOTIDE SEQUENCE [LARGE SCALE GENOMIC DNA]</scope>
    <source>
        <strain evidence="1 2">Map64</strain>
    </source>
</reference>
<keyword evidence="2" id="KW-1185">Reference proteome</keyword>
<gene>
    <name evidence="1" type="ORF">CDD81_3782</name>
</gene>
<dbReference type="OrthoDB" id="4927914at2759"/>
<dbReference type="EMBL" id="NJET01000024">
    <property type="protein sequence ID" value="PHH64925.1"/>
    <property type="molecule type" value="Genomic_DNA"/>
</dbReference>
<protein>
    <submittedName>
        <fullName evidence="1">Uncharacterized protein</fullName>
    </submittedName>
</protein>
<organism evidence="1 2">
    <name type="scientific">Ophiocordyceps australis</name>
    <dbReference type="NCBI Taxonomy" id="1399860"/>
    <lineage>
        <taxon>Eukaryota</taxon>
        <taxon>Fungi</taxon>
        <taxon>Dikarya</taxon>
        <taxon>Ascomycota</taxon>
        <taxon>Pezizomycotina</taxon>
        <taxon>Sordariomycetes</taxon>
        <taxon>Hypocreomycetidae</taxon>
        <taxon>Hypocreales</taxon>
        <taxon>Ophiocordycipitaceae</taxon>
        <taxon>Ophiocordyceps</taxon>
    </lineage>
</organism>
<evidence type="ECO:0000313" key="1">
    <source>
        <dbReference type="EMBL" id="PHH64925.1"/>
    </source>
</evidence>
<proteinExistence type="predicted"/>
<sequence length="182" mass="20536">MALSSCAKSTTVGATLMLGPQLVDCDFVLAQPYVDCGMMDSQMCALRSWIRAGCRKGRECVGEKNVKKCCDGRRLLPFGAGVFYTGYMRACAPGYKLRAGQGPEFARLECNEVESFVCPIGANRYFCDMRNWEKAGCNRRNEQCRHVSGRELAECCAKRPRKPEGFYHDFYLERYTMHCLGE</sequence>
<accession>A0A2C5Y613</accession>
<evidence type="ECO:0000313" key="2">
    <source>
        <dbReference type="Proteomes" id="UP000226192"/>
    </source>
</evidence>